<name>A0A848IJU2_9BURK</name>
<keyword evidence="3" id="KW-1185">Reference proteome</keyword>
<accession>A0A848IJU2</accession>
<proteinExistence type="predicted"/>
<dbReference type="Proteomes" id="UP000544134">
    <property type="component" value="Unassembled WGS sequence"/>
</dbReference>
<sequence length="48" mass="4906">MGAAAAEPGLPAKSTDDSNDEQKRTKTADEKKAPEGAFSGLLPSGFGR</sequence>
<reference evidence="2 3" key="1">
    <citation type="submission" date="2020-04" db="EMBL/GenBank/DDBJ databases">
        <title>Paraburkholderia sp. RP-4-7 isolated from soil.</title>
        <authorList>
            <person name="Dahal R.H."/>
        </authorList>
    </citation>
    <scope>NUCLEOTIDE SEQUENCE [LARGE SCALE GENOMIC DNA]</scope>
    <source>
        <strain evidence="2 3">RP-4-7</strain>
    </source>
</reference>
<evidence type="ECO:0000313" key="3">
    <source>
        <dbReference type="Proteomes" id="UP000544134"/>
    </source>
</evidence>
<protein>
    <submittedName>
        <fullName evidence="2">Uncharacterized protein</fullName>
    </submittedName>
</protein>
<comment type="caution">
    <text evidence="2">The sequence shown here is derived from an EMBL/GenBank/DDBJ whole genome shotgun (WGS) entry which is preliminary data.</text>
</comment>
<evidence type="ECO:0000313" key="2">
    <source>
        <dbReference type="EMBL" id="NMM00459.1"/>
    </source>
</evidence>
<dbReference type="EMBL" id="JABBGJ010000022">
    <property type="protein sequence ID" value="NMM00459.1"/>
    <property type="molecule type" value="Genomic_DNA"/>
</dbReference>
<evidence type="ECO:0000256" key="1">
    <source>
        <dbReference type="SAM" id="MobiDB-lite"/>
    </source>
</evidence>
<dbReference type="RefSeq" id="WP_169487381.1">
    <property type="nucleotide sequence ID" value="NZ_JABBGJ010000022.1"/>
</dbReference>
<dbReference type="AlphaFoldDB" id="A0A848IJU2"/>
<organism evidence="2 3">
    <name type="scientific">Paraburkholderia polaris</name>
    <dbReference type="NCBI Taxonomy" id="2728848"/>
    <lineage>
        <taxon>Bacteria</taxon>
        <taxon>Pseudomonadati</taxon>
        <taxon>Pseudomonadota</taxon>
        <taxon>Betaproteobacteria</taxon>
        <taxon>Burkholderiales</taxon>
        <taxon>Burkholderiaceae</taxon>
        <taxon>Paraburkholderia</taxon>
    </lineage>
</organism>
<gene>
    <name evidence="2" type="ORF">HHL24_21285</name>
</gene>
<feature type="region of interest" description="Disordered" evidence="1">
    <location>
        <begin position="1"/>
        <end position="48"/>
    </location>
</feature>
<feature type="compositionally biased region" description="Basic and acidic residues" evidence="1">
    <location>
        <begin position="14"/>
        <end position="34"/>
    </location>
</feature>